<evidence type="ECO:0000313" key="3">
    <source>
        <dbReference type="Proteomes" id="UP000002630"/>
    </source>
</evidence>
<proteinExistence type="predicted"/>
<dbReference type="EMBL" id="FN649741">
    <property type="protein sequence ID" value="CBN80475.1"/>
    <property type="molecule type" value="Genomic_DNA"/>
</dbReference>
<dbReference type="Proteomes" id="UP000002630">
    <property type="component" value="Linkage Group LG16"/>
</dbReference>
<dbReference type="AlphaFoldDB" id="D8LPK3"/>
<name>D8LPK3_ECTSI</name>
<gene>
    <name evidence="2" type="ORF">Esi_0052_0282</name>
</gene>
<keyword evidence="1" id="KW-0472">Membrane</keyword>
<dbReference type="InParanoid" id="D8LPK3"/>
<organism evidence="2 3">
    <name type="scientific">Ectocarpus siliculosus</name>
    <name type="common">Brown alga</name>
    <name type="synonym">Conferva siliculosa</name>
    <dbReference type="NCBI Taxonomy" id="2880"/>
    <lineage>
        <taxon>Eukaryota</taxon>
        <taxon>Sar</taxon>
        <taxon>Stramenopiles</taxon>
        <taxon>Ochrophyta</taxon>
        <taxon>PX clade</taxon>
        <taxon>Phaeophyceae</taxon>
        <taxon>Ectocarpales</taxon>
        <taxon>Ectocarpaceae</taxon>
        <taxon>Ectocarpus</taxon>
    </lineage>
</organism>
<dbReference type="EMBL" id="FN648730">
    <property type="protein sequence ID" value="CBN80475.1"/>
    <property type="molecule type" value="Genomic_DNA"/>
</dbReference>
<protein>
    <submittedName>
        <fullName evidence="2">EsV-1-184</fullName>
    </submittedName>
</protein>
<feature type="transmembrane region" description="Helical" evidence="1">
    <location>
        <begin position="127"/>
        <end position="145"/>
    </location>
</feature>
<sequence>MKVYPGNMEPVNEEKVETVDLDELEGALGGTENIFAQEYGAETMTQARENRERLARITSKTKKHTVDPGLQVGTNARLSHFQKEKLYQNDWNNSVLDLMENLLYECAQSSKAHADAARACRRKYRMLMIPSIVVATAATSASFFAAGGSPCGEDGGSDDDGLKYVVASLTALVGIMSGIASVYNFKSKMSENVAASGAFANLARRCKIICFLPIHLKPNSEVALTDISAEQAHLTSSSPLL</sequence>
<keyword evidence="3" id="KW-1185">Reference proteome</keyword>
<reference evidence="2 3" key="1">
    <citation type="journal article" date="2010" name="Nature">
        <title>The Ectocarpus genome and the independent evolution of multicellularity in brown algae.</title>
        <authorList>
            <person name="Cock J.M."/>
            <person name="Sterck L."/>
            <person name="Rouze P."/>
            <person name="Scornet D."/>
            <person name="Allen A.E."/>
            <person name="Amoutzias G."/>
            <person name="Anthouard V."/>
            <person name="Artiguenave F."/>
            <person name="Aury J.M."/>
            <person name="Badger J.H."/>
            <person name="Beszteri B."/>
            <person name="Billiau K."/>
            <person name="Bonnet E."/>
            <person name="Bothwell J.H."/>
            <person name="Bowler C."/>
            <person name="Boyen C."/>
            <person name="Brownlee C."/>
            <person name="Carrano C.J."/>
            <person name="Charrier B."/>
            <person name="Cho G.Y."/>
            <person name="Coelho S.M."/>
            <person name="Collen J."/>
            <person name="Corre E."/>
            <person name="Da Silva C."/>
            <person name="Delage L."/>
            <person name="Delaroque N."/>
            <person name="Dittami S.M."/>
            <person name="Doulbeau S."/>
            <person name="Elias M."/>
            <person name="Farnham G."/>
            <person name="Gachon C.M."/>
            <person name="Gschloessl B."/>
            <person name="Heesch S."/>
            <person name="Jabbari K."/>
            <person name="Jubin C."/>
            <person name="Kawai H."/>
            <person name="Kimura K."/>
            <person name="Kloareg B."/>
            <person name="Kupper F.C."/>
            <person name="Lang D."/>
            <person name="Le Bail A."/>
            <person name="Leblanc C."/>
            <person name="Lerouge P."/>
            <person name="Lohr M."/>
            <person name="Lopez P.J."/>
            <person name="Martens C."/>
            <person name="Maumus F."/>
            <person name="Michel G."/>
            <person name="Miranda-Saavedra D."/>
            <person name="Morales J."/>
            <person name="Moreau H."/>
            <person name="Motomura T."/>
            <person name="Nagasato C."/>
            <person name="Napoli C.A."/>
            <person name="Nelson D.R."/>
            <person name="Nyvall-Collen P."/>
            <person name="Peters A.F."/>
            <person name="Pommier C."/>
            <person name="Potin P."/>
            <person name="Poulain J."/>
            <person name="Quesneville H."/>
            <person name="Read B."/>
            <person name="Rensing S.A."/>
            <person name="Ritter A."/>
            <person name="Rousvoal S."/>
            <person name="Samanta M."/>
            <person name="Samson G."/>
            <person name="Schroeder D.C."/>
            <person name="Segurens B."/>
            <person name="Strittmatter M."/>
            <person name="Tonon T."/>
            <person name="Tregear J.W."/>
            <person name="Valentin K."/>
            <person name="von Dassow P."/>
            <person name="Yamagishi T."/>
            <person name="Van de Peer Y."/>
            <person name="Wincker P."/>
        </authorList>
    </citation>
    <scope>NUCLEOTIDE SEQUENCE [LARGE SCALE GENOMIC DNA]</scope>
    <source>
        <strain evidence="3">Ec32 / CCAP1310/4</strain>
    </source>
</reference>
<keyword evidence="1" id="KW-0812">Transmembrane</keyword>
<keyword evidence="1" id="KW-1133">Transmembrane helix</keyword>
<evidence type="ECO:0000313" key="2">
    <source>
        <dbReference type="EMBL" id="CBN80475.1"/>
    </source>
</evidence>
<feature type="transmembrane region" description="Helical" evidence="1">
    <location>
        <begin position="165"/>
        <end position="185"/>
    </location>
</feature>
<accession>D8LPK3</accession>
<evidence type="ECO:0000256" key="1">
    <source>
        <dbReference type="SAM" id="Phobius"/>
    </source>
</evidence>